<name>A0A8I0N1A5_9GAMM</name>
<evidence type="ECO:0000313" key="2">
    <source>
        <dbReference type="Proteomes" id="UP000660708"/>
    </source>
</evidence>
<reference evidence="1 2" key="1">
    <citation type="submission" date="2015-06" db="EMBL/GenBank/DDBJ databases">
        <title>Genome sequence of Pseudoalteromonas peptidolytica.</title>
        <authorList>
            <person name="Xie B.-B."/>
            <person name="Rong J.-C."/>
            <person name="Qin Q.-L."/>
            <person name="Zhang Y.-Z."/>
        </authorList>
    </citation>
    <scope>NUCLEOTIDE SEQUENCE [LARGE SCALE GENOMIC DNA]</scope>
    <source>
        <strain evidence="1 2">F12-50-A1</strain>
    </source>
</reference>
<dbReference type="AlphaFoldDB" id="A0A8I0N1A5"/>
<dbReference type="EMBL" id="AQHF01000034">
    <property type="protein sequence ID" value="MBE0349137.1"/>
    <property type="molecule type" value="Genomic_DNA"/>
</dbReference>
<dbReference type="Proteomes" id="UP000660708">
    <property type="component" value="Unassembled WGS sequence"/>
</dbReference>
<accession>A0A8I0N1A5</accession>
<gene>
    <name evidence="1" type="ORF">PPEP_b1064</name>
</gene>
<protein>
    <submittedName>
        <fullName evidence="1">Uncharacterized protein</fullName>
    </submittedName>
</protein>
<keyword evidence="2" id="KW-1185">Reference proteome</keyword>
<organism evidence="1 2">
    <name type="scientific">Pseudoalteromonas peptidolytica F12-50-A1</name>
    <dbReference type="NCBI Taxonomy" id="1315280"/>
    <lineage>
        <taxon>Bacteria</taxon>
        <taxon>Pseudomonadati</taxon>
        <taxon>Pseudomonadota</taxon>
        <taxon>Gammaproteobacteria</taxon>
        <taxon>Alteromonadales</taxon>
        <taxon>Pseudoalteromonadaceae</taxon>
        <taxon>Pseudoalteromonas</taxon>
    </lineage>
</organism>
<proteinExistence type="predicted"/>
<sequence length="38" mass="4155">MTQPAGFTKGSQLCVQQKVACVATSLVKLVEFQVSWQL</sequence>
<comment type="caution">
    <text evidence="1">The sequence shown here is derived from an EMBL/GenBank/DDBJ whole genome shotgun (WGS) entry which is preliminary data.</text>
</comment>
<evidence type="ECO:0000313" key="1">
    <source>
        <dbReference type="EMBL" id="MBE0349137.1"/>
    </source>
</evidence>